<reference evidence="2" key="1">
    <citation type="journal article" date="2022" name="Mol. Ecol. Resour.">
        <title>The genomes of chicory, endive, great burdock and yacon provide insights into Asteraceae palaeo-polyploidization history and plant inulin production.</title>
        <authorList>
            <person name="Fan W."/>
            <person name="Wang S."/>
            <person name="Wang H."/>
            <person name="Wang A."/>
            <person name="Jiang F."/>
            <person name="Liu H."/>
            <person name="Zhao H."/>
            <person name="Xu D."/>
            <person name="Zhang Y."/>
        </authorList>
    </citation>
    <scope>NUCLEOTIDE SEQUENCE [LARGE SCALE GENOMIC DNA]</scope>
    <source>
        <strain evidence="2">cv. Yunnan</strain>
    </source>
</reference>
<protein>
    <submittedName>
        <fullName evidence="1">Uncharacterized protein</fullName>
    </submittedName>
</protein>
<reference evidence="1 2" key="2">
    <citation type="journal article" date="2022" name="Mol. Ecol. Resour.">
        <title>The genomes of chicory, endive, great burdock and yacon provide insights into Asteraceae paleo-polyploidization history and plant inulin production.</title>
        <authorList>
            <person name="Fan W."/>
            <person name="Wang S."/>
            <person name="Wang H."/>
            <person name="Wang A."/>
            <person name="Jiang F."/>
            <person name="Liu H."/>
            <person name="Zhao H."/>
            <person name="Xu D."/>
            <person name="Zhang Y."/>
        </authorList>
    </citation>
    <scope>NUCLEOTIDE SEQUENCE [LARGE SCALE GENOMIC DNA]</scope>
    <source>
        <strain evidence="2">cv. Yunnan</strain>
        <tissue evidence="1">Leaves</tissue>
    </source>
</reference>
<evidence type="ECO:0000313" key="1">
    <source>
        <dbReference type="EMBL" id="KAI3813813.1"/>
    </source>
</evidence>
<organism evidence="1 2">
    <name type="scientific">Smallanthus sonchifolius</name>
    <dbReference type="NCBI Taxonomy" id="185202"/>
    <lineage>
        <taxon>Eukaryota</taxon>
        <taxon>Viridiplantae</taxon>
        <taxon>Streptophyta</taxon>
        <taxon>Embryophyta</taxon>
        <taxon>Tracheophyta</taxon>
        <taxon>Spermatophyta</taxon>
        <taxon>Magnoliopsida</taxon>
        <taxon>eudicotyledons</taxon>
        <taxon>Gunneridae</taxon>
        <taxon>Pentapetalae</taxon>
        <taxon>asterids</taxon>
        <taxon>campanulids</taxon>
        <taxon>Asterales</taxon>
        <taxon>Asteraceae</taxon>
        <taxon>Asteroideae</taxon>
        <taxon>Heliantheae alliance</taxon>
        <taxon>Millerieae</taxon>
        <taxon>Smallanthus</taxon>
    </lineage>
</organism>
<gene>
    <name evidence="1" type="ORF">L1987_18548</name>
</gene>
<dbReference type="EMBL" id="CM042023">
    <property type="protein sequence ID" value="KAI3813813.1"/>
    <property type="molecule type" value="Genomic_DNA"/>
</dbReference>
<comment type="caution">
    <text evidence="1">The sequence shown here is derived from an EMBL/GenBank/DDBJ whole genome shotgun (WGS) entry which is preliminary data.</text>
</comment>
<dbReference type="Proteomes" id="UP001056120">
    <property type="component" value="Linkage Group LG06"/>
</dbReference>
<name>A0ACB9J292_9ASTR</name>
<sequence>MLTDNLDPDFGIKDEVDDLFSSGNEDGDDDDDESDEDGDDDDDESDEDGALNDKVIQEEQVIETDEHEIVKESKVKMNIDSEIPATATESQSKKRKELEKDQTTRTPPSIVGIVIRSSESKRHKSIASKKKPDSSKCKDKEKLLPDREKSRKKFNHVDEDIANYATQSEPIRRTHTNDVNTSVSTSSLVEDVRDDYNATIGLGFKSFLVDKKLDVCSNNLDSNLVSVSSICIEQLSNYCNSISIVSSNCFEKYLSEEIPTFSPVKSDTKKVQLEDKVQIIEVEDVDMSDQYRFKVQKSTLDPEFLIKTCERNGLAPKLFRVLKPQSKEHDKKN</sequence>
<proteinExistence type="predicted"/>
<evidence type="ECO:0000313" key="2">
    <source>
        <dbReference type="Proteomes" id="UP001056120"/>
    </source>
</evidence>
<keyword evidence="2" id="KW-1185">Reference proteome</keyword>
<accession>A0ACB9J292</accession>